<feature type="compositionally biased region" description="Polar residues" evidence="1">
    <location>
        <begin position="34"/>
        <end position="44"/>
    </location>
</feature>
<feature type="compositionally biased region" description="Low complexity" evidence="1">
    <location>
        <begin position="21"/>
        <end position="33"/>
    </location>
</feature>
<reference evidence="3" key="1">
    <citation type="submission" date="2019-06" db="EMBL/GenBank/DDBJ databases">
        <title>Draft genome sequence of the griseofulvin-producing fungus Xylaria cubensis strain G536.</title>
        <authorList>
            <person name="Mead M.E."/>
            <person name="Raja H.A."/>
            <person name="Steenwyk J.L."/>
            <person name="Knowles S.L."/>
            <person name="Oberlies N.H."/>
            <person name="Rokas A."/>
        </authorList>
    </citation>
    <scope>NUCLEOTIDE SEQUENCE [LARGE SCALE GENOMIC DNA]</scope>
    <source>
        <strain evidence="3">G536</strain>
    </source>
</reference>
<comment type="caution">
    <text evidence="2">The sequence shown here is derived from an EMBL/GenBank/DDBJ whole genome shotgun (WGS) entry which is preliminary data.</text>
</comment>
<dbReference type="Proteomes" id="UP000319160">
    <property type="component" value="Unassembled WGS sequence"/>
</dbReference>
<protein>
    <submittedName>
        <fullName evidence="2">Uncharacterized protein</fullName>
    </submittedName>
</protein>
<dbReference type="EMBL" id="VFLP01000023">
    <property type="protein sequence ID" value="TRX94390.1"/>
    <property type="molecule type" value="Genomic_DNA"/>
</dbReference>
<evidence type="ECO:0000313" key="2">
    <source>
        <dbReference type="EMBL" id="TRX94390.1"/>
    </source>
</evidence>
<evidence type="ECO:0000313" key="3">
    <source>
        <dbReference type="Proteomes" id="UP000319160"/>
    </source>
</evidence>
<name>A0A553I2F7_9PEZI</name>
<organism evidence="2 3">
    <name type="scientific">Xylaria flabelliformis</name>
    <dbReference type="NCBI Taxonomy" id="2512241"/>
    <lineage>
        <taxon>Eukaryota</taxon>
        <taxon>Fungi</taxon>
        <taxon>Dikarya</taxon>
        <taxon>Ascomycota</taxon>
        <taxon>Pezizomycotina</taxon>
        <taxon>Sordariomycetes</taxon>
        <taxon>Xylariomycetidae</taxon>
        <taxon>Xylariales</taxon>
        <taxon>Xylariaceae</taxon>
        <taxon>Xylaria</taxon>
    </lineage>
</organism>
<keyword evidence="3" id="KW-1185">Reference proteome</keyword>
<dbReference type="AlphaFoldDB" id="A0A553I2F7"/>
<evidence type="ECO:0000256" key="1">
    <source>
        <dbReference type="SAM" id="MobiDB-lite"/>
    </source>
</evidence>
<proteinExistence type="predicted"/>
<feature type="region of interest" description="Disordered" evidence="1">
    <location>
        <begin position="21"/>
        <end position="47"/>
    </location>
</feature>
<accession>A0A553I2F7</accession>
<gene>
    <name evidence="2" type="ORF">FHL15_004857</name>
</gene>
<sequence>MNYNSQLGIVYRDSLVSHLTPSSAASSPARPTTNPRRATSTTHAHPTVRSRTLEGDCTVYFEFTSRARFPSTISLHFLHQDIGVEILQSTRKSRRKAWDWLVEFDARSGHETFLSGLPSRQRDVMIKEVQNNFDLVPGRTSFLKSRAQATLVQKHLKRFNEYLSESGLLKCQAEHQSKTAIIADGLLHLHAITEAWERSSILAFRYSSGAITNRRFNLMLAIANSRRASERSSLVPVQATLILPQRYHVDRTRLVLSSYIHGDSRYRTKQ</sequence>